<keyword evidence="4" id="KW-1003">Cell membrane</keyword>
<keyword evidence="3" id="KW-0813">Transport</keyword>
<comment type="caution">
    <text evidence="9">The sequence shown here is derived from an EMBL/GenBank/DDBJ whole genome shotgun (WGS) entry which is preliminary data.</text>
</comment>
<dbReference type="Proteomes" id="UP000249808">
    <property type="component" value="Unassembled WGS sequence"/>
</dbReference>
<keyword evidence="6 8" id="KW-1133">Transmembrane helix</keyword>
<dbReference type="InterPro" id="IPR000522">
    <property type="entry name" value="ABC_transptr_permease_BtuC"/>
</dbReference>
<comment type="subcellular location">
    <subcellularLocation>
        <location evidence="1">Cell membrane</location>
        <topology evidence="1">Multi-pass membrane protein</topology>
    </subcellularLocation>
</comment>
<feature type="transmembrane region" description="Helical" evidence="8">
    <location>
        <begin position="32"/>
        <end position="49"/>
    </location>
</feature>
<keyword evidence="7 8" id="KW-0472">Membrane</keyword>
<accession>A0A327ZN83</accession>
<evidence type="ECO:0000313" key="10">
    <source>
        <dbReference type="Proteomes" id="UP000249808"/>
    </source>
</evidence>
<sequence length="343" mass="38396">MPLIRILYHVQDQESHKVWKLLPKLSHMKNNIIVLSLIIIVTCLSLFYDNFGWLDVTDPMGRTILLEIRLPRIITGMLVGIILSITGYVFQTVLNNYLADSFSLGLASGASFGSALSIVLGFSITMTAIFSILFSMITLLIVILASLNHKFNSQTTWMILIGMFINFFFSSLVYVLMLMFPEKSSNIMNYLFGSINSVSFKDVIVLLPLTIVGMMIIYFLQQQIEILGLGQDRAIALGLRTHTIIYMLLITTSIMCAVLISMTGIIGFVGMIIPPFVKLNFKGNHLAKLNLTLLLAVLLVLTGDFLGRAMLYPVQIPVSIMMCLMGMPLLLWIILKQNRNTIN</sequence>
<name>A0A327ZN83_9STAP</name>
<evidence type="ECO:0000256" key="6">
    <source>
        <dbReference type="ARBA" id="ARBA00022989"/>
    </source>
</evidence>
<dbReference type="InterPro" id="IPR037294">
    <property type="entry name" value="ABC_BtuC-like"/>
</dbReference>
<dbReference type="EMBL" id="PZJH01000008">
    <property type="protein sequence ID" value="RAK43853.1"/>
    <property type="molecule type" value="Genomic_DNA"/>
</dbReference>
<dbReference type="SUPFAM" id="SSF81345">
    <property type="entry name" value="ABC transporter involved in vitamin B12 uptake, BtuC"/>
    <property type="match status" value="1"/>
</dbReference>
<gene>
    <name evidence="9" type="ORF">BHU61_11810</name>
</gene>
<proteinExistence type="inferred from homology"/>
<evidence type="ECO:0000256" key="7">
    <source>
        <dbReference type="ARBA" id="ARBA00023136"/>
    </source>
</evidence>
<evidence type="ECO:0000256" key="2">
    <source>
        <dbReference type="ARBA" id="ARBA00007935"/>
    </source>
</evidence>
<feature type="transmembrane region" description="Helical" evidence="8">
    <location>
        <begin position="244"/>
        <end position="277"/>
    </location>
</feature>
<dbReference type="GO" id="GO:0005886">
    <property type="term" value="C:plasma membrane"/>
    <property type="evidence" value="ECO:0007669"/>
    <property type="project" value="UniProtKB-SubCell"/>
</dbReference>
<feature type="transmembrane region" description="Helical" evidence="8">
    <location>
        <begin position="159"/>
        <end position="181"/>
    </location>
</feature>
<evidence type="ECO:0000256" key="5">
    <source>
        <dbReference type="ARBA" id="ARBA00022692"/>
    </source>
</evidence>
<dbReference type="PANTHER" id="PTHR30472">
    <property type="entry name" value="FERRIC ENTEROBACTIN TRANSPORT SYSTEM PERMEASE PROTEIN"/>
    <property type="match status" value="1"/>
</dbReference>
<feature type="transmembrane region" description="Helical" evidence="8">
    <location>
        <begin position="202"/>
        <end position="224"/>
    </location>
</feature>
<evidence type="ECO:0000256" key="4">
    <source>
        <dbReference type="ARBA" id="ARBA00022475"/>
    </source>
</evidence>
<reference evidence="9 10" key="1">
    <citation type="journal article" date="2018" name="Front. Microbiol.">
        <title>Description and Comparative Genomics of Macrococcus caseolyticus subsp. hominis subsp. nov., Macrococcus goetzii sp. nov., Macrococcus epidermidis sp. nov., and Macrococcus bohemicus sp. nov., Novel Macrococci From Human Clinical Material With Virulence Potential and Suspected Uptake of Foreign DNA by Natural Transformation.</title>
        <authorList>
            <person name="Maslanova I."/>
            <person name="Wertheimer Z."/>
            <person name="Sedlacek I."/>
            <person name="Svec P."/>
            <person name="Indrakova A."/>
            <person name="Kovarovic V."/>
            <person name="Schumann P."/>
            <person name="Sproer C."/>
            <person name="Kralova S."/>
            <person name="Sedo O."/>
            <person name="Kristofova L."/>
            <person name="Vrbovska V."/>
            <person name="Fuzik T."/>
            <person name="Petras P."/>
            <person name="Zdrahal Z."/>
            <person name="Ruzickova V."/>
            <person name="Doskar J."/>
            <person name="Pantucek R."/>
        </authorList>
    </citation>
    <scope>NUCLEOTIDE SEQUENCE [LARGE SCALE GENOMIC DNA]</scope>
    <source>
        <strain evidence="9 10">01/688</strain>
    </source>
</reference>
<evidence type="ECO:0000256" key="8">
    <source>
        <dbReference type="SAM" id="Phobius"/>
    </source>
</evidence>
<comment type="similarity">
    <text evidence="2">Belongs to the binding-protein-dependent transport system permease family. FecCD subfamily.</text>
</comment>
<dbReference type="CDD" id="cd06550">
    <property type="entry name" value="TM_ABC_iron-siderophores_like"/>
    <property type="match status" value="1"/>
</dbReference>
<feature type="transmembrane region" description="Helical" evidence="8">
    <location>
        <begin position="129"/>
        <end position="147"/>
    </location>
</feature>
<protein>
    <submittedName>
        <fullName evidence="9">Enterobactin ABC transporter permease</fullName>
    </submittedName>
</protein>
<keyword evidence="5 8" id="KW-0812">Transmembrane</keyword>
<keyword evidence="10" id="KW-1185">Reference proteome</keyword>
<feature type="transmembrane region" description="Helical" evidence="8">
    <location>
        <begin position="70"/>
        <end position="90"/>
    </location>
</feature>
<feature type="transmembrane region" description="Helical" evidence="8">
    <location>
        <begin position="289"/>
        <end position="310"/>
    </location>
</feature>
<dbReference type="PANTHER" id="PTHR30472:SF25">
    <property type="entry name" value="ABC TRANSPORTER PERMEASE PROTEIN MJ0876-RELATED"/>
    <property type="match status" value="1"/>
</dbReference>
<feature type="transmembrane region" description="Helical" evidence="8">
    <location>
        <begin position="316"/>
        <end position="335"/>
    </location>
</feature>
<dbReference type="AlphaFoldDB" id="A0A327ZN83"/>
<feature type="transmembrane region" description="Helical" evidence="8">
    <location>
        <begin position="102"/>
        <end position="122"/>
    </location>
</feature>
<evidence type="ECO:0000313" key="9">
    <source>
        <dbReference type="EMBL" id="RAK43853.1"/>
    </source>
</evidence>
<evidence type="ECO:0000256" key="1">
    <source>
        <dbReference type="ARBA" id="ARBA00004651"/>
    </source>
</evidence>
<dbReference type="Pfam" id="PF01032">
    <property type="entry name" value="FecCD"/>
    <property type="match status" value="1"/>
</dbReference>
<dbReference type="GO" id="GO:0033214">
    <property type="term" value="P:siderophore-iron import into cell"/>
    <property type="evidence" value="ECO:0007669"/>
    <property type="project" value="TreeGrafter"/>
</dbReference>
<dbReference type="Gene3D" id="1.10.3470.10">
    <property type="entry name" value="ABC transporter involved in vitamin B12 uptake, BtuC"/>
    <property type="match status" value="1"/>
</dbReference>
<evidence type="ECO:0000256" key="3">
    <source>
        <dbReference type="ARBA" id="ARBA00022448"/>
    </source>
</evidence>
<organism evidence="9 10">
    <name type="scientific">Macrococcus epidermidis</name>
    <dbReference type="NCBI Taxonomy" id="1902580"/>
    <lineage>
        <taxon>Bacteria</taxon>
        <taxon>Bacillati</taxon>
        <taxon>Bacillota</taxon>
        <taxon>Bacilli</taxon>
        <taxon>Bacillales</taxon>
        <taxon>Staphylococcaceae</taxon>
        <taxon>Macrococcus</taxon>
    </lineage>
</organism>
<dbReference type="GO" id="GO:0022857">
    <property type="term" value="F:transmembrane transporter activity"/>
    <property type="evidence" value="ECO:0007669"/>
    <property type="project" value="InterPro"/>
</dbReference>